<gene>
    <name evidence="1" type="ORF">ACFPOE_01940</name>
</gene>
<dbReference type="RefSeq" id="WP_376848310.1">
    <property type="nucleotide sequence ID" value="NZ_JBHSMF010000002.1"/>
</dbReference>
<proteinExistence type="predicted"/>
<protein>
    <submittedName>
        <fullName evidence="1">Uncharacterized protein</fullName>
    </submittedName>
</protein>
<keyword evidence="2" id="KW-1185">Reference proteome</keyword>
<accession>A0ABW0NBJ9</accession>
<sequence>MHRATPPQSRQPSLTNLTPSQQRAVRSYAQTTIPVVNAGQRAALLAAAVKEDIKVLRKNMAIAARLGVHRMHPEFEKVRRHMSAGWFEAMTLMALETGQPCYRLAALEWDDLDFETHQLRSARTGWQVMSPELELHLDSLPAQYGKKVFDPAELQVDKAWARMFIKAGLVPVRLLQRRKQDLPTRASFAGEAPAGQQQI</sequence>
<evidence type="ECO:0000313" key="1">
    <source>
        <dbReference type="EMBL" id="MFC5496284.1"/>
    </source>
</evidence>
<evidence type="ECO:0000313" key="2">
    <source>
        <dbReference type="Proteomes" id="UP001596037"/>
    </source>
</evidence>
<reference evidence="2" key="1">
    <citation type="journal article" date="2019" name="Int. J. Syst. Evol. Microbiol.">
        <title>The Global Catalogue of Microorganisms (GCM) 10K type strain sequencing project: providing services to taxonomists for standard genome sequencing and annotation.</title>
        <authorList>
            <consortium name="The Broad Institute Genomics Platform"/>
            <consortium name="The Broad Institute Genome Sequencing Center for Infectious Disease"/>
            <person name="Wu L."/>
            <person name="Ma J."/>
        </authorList>
    </citation>
    <scope>NUCLEOTIDE SEQUENCE [LARGE SCALE GENOMIC DNA]</scope>
    <source>
        <strain evidence="2">CCUG 57401</strain>
    </source>
</reference>
<comment type="caution">
    <text evidence="1">The sequence shown here is derived from an EMBL/GenBank/DDBJ whole genome shotgun (WGS) entry which is preliminary data.</text>
</comment>
<dbReference type="InterPro" id="IPR011010">
    <property type="entry name" value="DNA_brk_join_enz"/>
</dbReference>
<name>A0ABW0NBJ9_9BURK</name>
<dbReference type="EMBL" id="JBHSMF010000002">
    <property type="protein sequence ID" value="MFC5496284.1"/>
    <property type="molecule type" value="Genomic_DNA"/>
</dbReference>
<dbReference type="Proteomes" id="UP001596037">
    <property type="component" value="Unassembled WGS sequence"/>
</dbReference>
<dbReference type="SUPFAM" id="SSF56349">
    <property type="entry name" value="DNA breaking-rejoining enzymes"/>
    <property type="match status" value="1"/>
</dbReference>
<organism evidence="1 2">
    <name type="scientific">Caenimonas terrae</name>
    <dbReference type="NCBI Taxonomy" id="696074"/>
    <lineage>
        <taxon>Bacteria</taxon>
        <taxon>Pseudomonadati</taxon>
        <taxon>Pseudomonadota</taxon>
        <taxon>Betaproteobacteria</taxon>
        <taxon>Burkholderiales</taxon>
        <taxon>Comamonadaceae</taxon>
        <taxon>Caenimonas</taxon>
    </lineage>
</organism>